<sequence length="547" mass="60688">MAPTLDSLPLELYYAILSHIPTFDLQSTVLALTRAAPRSAIPGHLIFHHVRLRYSDQVVRLHRRLRRSPEDADRVRSFALDCWTVDADVVVNLTALLHNLKELTLLIGPNFAPEHMEEMFQKPKEGLELISLRFRPYVQRATYYQFLKGAYFDTTLVAFSRWPAGDLPTLSIVQDPLDATIAPARFAQPLVFFRLDPLSTLARSPFVENLRNFRLRVPARQAARFLYSLPNALPRVELLDMSTCNVLESDVEGMLGRFVRLRTLILDGCYIVSQRTIAAEEQGPEEALSHWAALGKMMALSGTKYAKVREKRLKAYLEALRARAAALETGEQAVQQQVRAARRPKRGRRGLATATISLRDSPPKESVILPKLPPSATSGTMPLAQRIRILPALPALRSLATTPPPSVGPDKHDAIRTEFARGWNEGIAQLCAMRARLRTSWGNGVRIVRADPEYEADEEEDVDGEDGLAGLMDVEDERAFVVRTKVPSSSEGGGSGDGAQSVLDEADMLGIEDGTCPSLCLAGPGRKEGHVEGCGHQLGWEVWHDEL</sequence>
<gene>
    <name evidence="1" type="ORF">FOMPIDRAFT_1119962</name>
</gene>
<protein>
    <recommendedName>
        <fullName evidence="3">F-box domain-containing protein</fullName>
    </recommendedName>
</protein>
<dbReference type="AlphaFoldDB" id="S8FJJ2"/>
<name>S8FJJ2_FOMSC</name>
<keyword evidence="2" id="KW-1185">Reference proteome</keyword>
<proteinExistence type="predicted"/>
<evidence type="ECO:0000313" key="2">
    <source>
        <dbReference type="Proteomes" id="UP000015241"/>
    </source>
</evidence>
<dbReference type="eggNOG" id="ENOG502S284">
    <property type="taxonomic scope" value="Eukaryota"/>
</dbReference>
<evidence type="ECO:0008006" key="3">
    <source>
        <dbReference type="Google" id="ProtNLM"/>
    </source>
</evidence>
<dbReference type="Proteomes" id="UP000015241">
    <property type="component" value="Unassembled WGS sequence"/>
</dbReference>
<accession>S8FJJ2</accession>
<evidence type="ECO:0000313" key="1">
    <source>
        <dbReference type="EMBL" id="EPT01576.1"/>
    </source>
</evidence>
<reference evidence="1 2" key="1">
    <citation type="journal article" date="2012" name="Science">
        <title>The Paleozoic origin of enzymatic lignin decomposition reconstructed from 31 fungal genomes.</title>
        <authorList>
            <person name="Floudas D."/>
            <person name="Binder M."/>
            <person name="Riley R."/>
            <person name="Barry K."/>
            <person name="Blanchette R.A."/>
            <person name="Henrissat B."/>
            <person name="Martinez A.T."/>
            <person name="Otillar R."/>
            <person name="Spatafora J.W."/>
            <person name="Yadav J.S."/>
            <person name="Aerts A."/>
            <person name="Benoit I."/>
            <person name="Boyd A."/>
            <person name="Carlson A."/>
            <person name="Copeland A."/>
            <person name="Coutinho P.M."/>
            <person name="de Vries R.P."/>
            <person name="Ferreira P."/>
            <person name="Findley K."/>
            <person name="Foster B."/>
            <person name="Gaskell J."/>
            <person name="Glotzer D."/>
            <person name="Gorecki P."/>
            <person name="Heitman J."/>
            <person name="Hesse C."/>
            <person name="Hori C."/>
            <person name="Igarashi K."/>
            <person name="Jurgens J.A."/>
            <person name="Kallen N."/>
            <person name="Kersten P."/>
            <person name="Kohler A."/>
            <person name="Kuees U."/>
            <person name="Kumar T.K.A."/>
            <person name="Kuo A."/>
            <person name="LaButti K."/>
            <person name="Larrondo L.F."/>
            <person name="Lindquist E."/>
            <person name="Ling A."/>
            <person name="Lombard V."/>
            <person name="Lucas S."/>
            <person name="Lundell T."/>
            <person name="Martin R."/>
            <person name="McLaughlin D.J."/>
            <person name="Morgenstern I."/>
            <person name="Morin E."/>
            <person name="Murat C."/>
            <person name="Nagy L.G."/>
            <person name="Nolan M."/>
            <person name="Ohm R.A."/>
            <person name="Patyshakuliyeva A."/>
            <person name="Rokas A."/>
            <person name="Ruiz-Duenas F.J."/>
            <person name="Sabat G."/>
            <person name="Salamov A."/>
            <person name="Samejima M."/>
            <person name="Schmutz J."/>
            <person name="Slot J.C."/>
            <person name="St John F."/>
            <person name="Stenlid J."/>
            <person name="Sun H."/>
            <person name="Sun S."/>
            <person name="Syed K."/>
            <person name="Tsang A."/>
            <person name="Wiebenga A."/>
            <person name="Young D."/>
            <person name="Pisabarro A."/>
            <person name="Eastwood D.C."/>
            <person name="Martin F."/>
            <person name="Cullen D."/>
            <person name="Grigoriev I.V."/>
            <person name="Hibbett D.S."/>
        </authorList>
    </citation>
    <scope>NUCLEOTIDE SEQUENCE</scope>
    <source>
        <strain evidence="2">FP-58527</strain>
    </source>
</reference>
<dbReference type="HOGENOM" id="CLU_037355_0_0_1"/>
<dbReference type="OrthoDB" id="3353982at2759"/>
<dbReference type="InParanoid" id="S8FJJ2"/>
<organism evidence="1 2">
    <name type="scientific">Fomitopsis schrenkii</name>
    <name type="common">Brown rot fungus</name>
    <dbReference type="NCBI Taxonomy" id="2126942"/>
    <lineage>
        <taxon>Eukaryota</taxon>
        <taxon>Fungi</taxon>
        <taxon>Dikarya</taxon>
        <taxon>Basidiomycota</taxon>
        <taxon>Agaricomycotina</taxon>
        <taxon>Agaricomycetes</taxon>
        <taxon>Polyporales</taxon>
        <taxon>Fomitopsis</taxon>
    </lineage>
</organism>
<dbReference type="EMBL" id="KE504141">
    <property type="protein sequence ID" value="EPT01576.1"/>
    <property type="molecule type" value="Genomic_DNA"/>
</dbReference>